<dbReference type="GO" id="GO:0009247">
    <property type="term" value="P:glycolipid biosynthetic process"/>
    <property type="evidence" value="ECO:0007669"/>
    <property type="project" value="TreeGrafter"/>
</dbReference>
<dbReference type="GO" id="GO:0005811">
    <property type="term" value="C:lipid droplet"/>
    <property type="evidence" value="ECO:0007669"/>
    <property type="project" value="TreeGrafter"/>
</dbReference>
<dbReference type="Pfam" id="PF03435">
    <property type="entry name" value="Sacchrp_dh_NADP"/>
    <property type="match status" value="1"/>
</dbReference>
<name>A0A7S3LPK6_9STRA</name>
<keyword evidence="2" id="KW-0472">Membrane</keyword>
<dbReference type="PANTHER" id="PTHR12286">
    <property type="entry name" value="SACCHAROPINE DEHYDROGENASE-LIKE OXIDOREDUCTASE"/>
    <property type="match status" value="1"/>
</dbReference>
<dbReference type="EMBL" id="HBIN01010979">
    <property type="protein sequence ID" value="CAE0437978.1"/>
    <property type="molecule type" value="Transcribed_RNA"/>
</dbReference>
<keyword evidence="2" id="KW-0812">Transmembrane</keyword>
<comment type="similarity">
    <text evidence="1">Belongs to the saccharopine dehydrogenase family.</text>
</comment>
<feature type="transmembrane region" description="Helical" evidence="2">
    <location>
        <begin position="301"/>
        <end position="320"/>
    </location>
</feature>
<dbReference type="GO" id="GO:0005739">
    <property type="term" value="C:mitochondrion"/>
    <property type="evidence" value="ECO:0007669"/>
    <property type="project" value="TreeGrafter"/>
</dbReference>
<gene>
    <name evidence="4" type="ORF">ASTO00021_LOCUS8230</name>
</gene>
<keyword evidence="2" id="KW-1133">Transmembrane helix</keyword>
<evidence type="ECO:0000313" key="4">
    <source>
        <dbReference type="EMBL" id="CAE0437978.1"/>
    </source>
</evidence>
<proteinExistence type="inferred from homology"/>
<organism evidence="4">
    <name type="scientific">Aplanochytrium stocchinoi</name>
    <dbReference type="NCBI Taxonomy" id="215587"/>
    <lineage>
        <taxon>Eukaryota</taxon>
        <taxon>Sar</taxon>
        <taxon>Stramenopiles</taxon>
        <taxon>Bigyra</taxon>
        <taxon>Labyrinthulomycetes</taxon>
        <taxon>Thraustochytrida</taxon>
        <taxon>Thraustochytriidae</taxon>
        <taxon>Aplanochytrium</taxon>
    </lineage>
</organism>
<evidence type="ECO:0000256" key="2">
    <source>
        <dbReference type="SAM" id="Phobius"/>
    </source>
</evidence>
<protein>
    <recommendedName>
        <fullName evidence="3">Saccharopine dehydrogenase NADP binding domain-containing protein</fullName>
    </recommendedName>
</protein>
<feature type="domain" description="Saccharopine dehydrogenase NADP binding" evidence="3">
    <location>
        <begin position="49"/>
        <end position="140"/>
    </location>
</feature>
<dbReference type="Gene3D" id="3.40.50.720">
    <property type="entry name" value="NAD(P)-binding Rossmann-like Domain"/>
    <property type="match status" value="1"/>
</dbReference>
<accession>A0A7S3LPK6</accession>
<dbReference type="PANTHER" id="PTHR12286:SF5">
    <property type="entry name" value="SACCHAROPINE DEHYDROGENASE-LIKE OXIDOREDUCTASE"/>
    <property type="match status" value="1"/>
</dbReference>
<dbReference type="AlphaFoldDB" id="A0A7S3LPK6"/>
<evidence type="ECO:0000256" key="1">
    <source>
        <dbReference type="ARBA" id="ARBA00038048"/>
    </source>
</evidence>
<dbReference type="InterPro" id="IPR051276">
    <property type="entry name" value="Saccharopine_DH-like_oxidrdct"/>
</dbReference>
<reference evidence="4" key="1">
    <citation type="submission" date="2021-01" db="EMBL/GenBank/DDBJ databases">
        <authorList>
            <person name="Corre E."/>
            <person name="Pelletier E."/>
            <person name="Niang G."/>
            <person name="Scheremetjew M."/>
            <person name="Finn R."/>
            <person name="Kale V."/>
            <person name="Holt S."/>
            <person name="Cochrane G."/>
            <person name="Meng A."/>
            <person name="Brown T."/>
            <person name="Cohen L."/>
        </authorList>
    </citation>
    <scope>NUCLEOTIDE SEQUENCE</scope>
    <source>
        <strain evidence="4">GSBS06</strain>
    </source>
</reference>
<sequence>MRGSKNLSGAASADSREFDVIVYGATTYTGNFICNYFMQTYGPPGTSLRWAIAGKNRSRLEKLKARLLKTIRREIGETEVKENELDIIQVDRNERTEDFHEMCERTKVVVTTDLGPCSKSGVPLIKACVSTGCDYINASAETLWSHKVISLFQEESVENNARVVVACGGFTGLADLGVLHLSSHLPIGVRPKFDHYIGPTKASFNARSIAALIYMFEPEFKVDPKLFYKAFSNPRILNFSSNKNTEKHSDPKLPTYSRLLSRWTCPFLMAPLNARMVHRSDEFNRYGPDFQYNEYVVLESVLSMFLYALFYCVYLGALSFPPTRVIIKKYIVDTKKVPRQDSLSNGSYASTIVVKDSNAVNNYYTCSVSLNHGDVMFKGTAAMMAEAAFLLASSHGDSGGVYTPASCPGLGSKLIETLNTTTNMEFDFTVEGDLSRNQVSRRVQSAG</sequence>
<evidence type="ECO:0000259" key="3">
    <source>
        <dbReference type="Pfam" id="PF03435"/>
    </source>
</evidence>
<dbReference type="GO" id="GO:0005886">
    <property type="term" value="C:plasma membrane"/>
    <property type="evidence" value="ECO:0007669"/>
    <property type="project" value="TreeGrafter"/>
</dbReference>
<dbReference type="InterPro" id="IPR005097">
    <property type="entry name" value="Sacchrp_dh_NADP-bd"/>
</dbReference>